<protein>
    <submittedName>
        <fullName evidence="9">Gastrula zinc finger protein</fullName>
    </submittedName>
</protein>
<keyword evidence="6" id="KW-0539">Nucleus</keyword>
<evidence type="ECO:0000313" key="10">
    <source>
        <dbReference type="Proteomes" id="UP000054359"/>
    </source>
</evidence>
<accession>A0A087UGQ0</accession>
<dbReference type="PROSITE" id="PS00028">
    <property type="entry name" value="ZINC_FINGER_C2H2_1"/>
    <property type="match status" value="1"/>
</dbReference>
<keyword evidence="5" id="KW-0862">Zinc</keyword>
<dbReference type="OrthoDB" id="440676at2759"/>
<dbReference type="SUPFAM" id="SSF57667">
    <property type="entry name" value="beta-beta-alpha zinc fingers"/>
    <property type="match status" value="1"/>
</dbReference>
<dbReference type="GO" id="GO:0000981">
    <property type="term" value="F:DNA-binding transcription factor activity, RNA polymerase II-specific"/>
    <property type="evidence" value="ECO:0007669"/>
    <property type="project" value="TreeGrafter"/>
</dbReference>
<evidence type="ECO:0000256" key="5">
    <source>
        <dbReference type="ARBA" id="ARBA00022833"/>
    </source>
</evidence>
<reference evidence="9 10" key="1">
    <citation type="submission" date="2013-11" db="EMBL/GenBank/DDBJ databases">
        <title>Genome sequencing of Stegodyphus mimosarum.</title>
        <authorList>
            <person name="Bechsgaard J."/>
        </authorList>
    </citation>
    <scope>NUCLEOTIDE SEQUENCE [LARGE SCALE GENOMIC DNA]</scope>
</reference>
<dbReference type="FunFam" id="3.30.160.60:FF:000100">
    <property type="entry name" value="Zinc finger 45-like"/>
    <property type="match status" value="1"/>
</dbReference>
<feature type="non-terminal residue" evidence="9">
    <location>
        <position position="69"/>
    </location>
</feature>
<dbReference type="AlphaFoldDB" id="A0A087UGQ0"/>
<sequence length="69" mass="7904">MVIHSAVKPYQCAVCGKCLTQKVNLKTHLKIHTGEHPFQRTLCGKNFVQKKSLKVHYVTHYNILTKIVT</sequence>
<dbReference type="GO" id="GO:0005634">
    <property type="term" value="C:nucleus"/>
    <property type="evidence" value="ECO:0007669"/>
    <property type="project" value="UniProtKB-SubCell"/>
</dbReference>
<dbReference type="Gene3D" id="3.30.160.60">
    <property type="entry name" value="Classic Zinc Finger"/>
    <property type="match status" value="2"/>
</dbReference>
<dbReference type="InterPro" id="IPR050717">
    <property type="entry name" value="C2H2-ZF_Transcription_Reg"/>
</dbReference>
<dbReference type="Proteomes" id="UP000054359">
    <property type="component" value="Unassembled WGS sequence"/>
</dbReference>
<evidence type="ECO:0000256" key="3">
    <source>
        <dbReference type="ARBA" id="ARBA00022737"/>
    </source>
</evidence>
<dbReference type="PROSITE" id="PS50157">
    <property type="entry name" value="ZINC_FINGER_C2H2_2"/>
    <property type="match status" value="1"/>
</dbReference>
<evidence type="ECO:0000256" key="6">
    <source>
        <dbReference type="ARBA" id="ARBA00023242"/>
    </source>
</evidence>
<dbReference type="STRING" id="407821.A0A087UGQ0"/>
<dbReference type="EMBL" id="KK119722">
    <property type="protein sequence ID" value="KFM76539.1"/>
    <property type="molecule type" value="Genomic_DNA"/>
</dbReference>
<comment type="subcellular location">
    <subcellularLocation>
        <location evidence="1">Nucleus</location>
    </subcellularLocation>
</comment>
<keyword evidence="2" id="KW-0479">Metal-binding</keyword>
<evidence type="ECO:0000256" key="7">
    <source>
        <dbReference type="PROSITE-ProRule" id="PRU00042"/>
    </source>
</evidence>
<dbReference type="InterPro" id="IPR013087">
    <property type="entry name" value="Znf_C2H2_type"/>
</dbReference>
<dbReference type="Pfam" id="PF00096">
    <property type="entry name" value="zf-C2H2"/>
    <property type="match status" value="2"/>
</dbReference>
<evidence type="ECO:0000256" key="1">
    <source>
        <dbReference type="ARBA" id="ARBA00004123"/>
    </source>
</evidence>
<gene>
    <name evidence="9" type="ORF">X975_13762</name>
</gene>
<dbReference type="GO" id="GO:0000977">
    <property type="term" value="F:RNA polymerase II transcription regulatory region sequence-specific DNA binding"/>
    <property type="evidence" value="ECO:0007669"/>
    <property type="project" value="TreeGrafter"/>
</dbReference>
<feature type="domain" description="C2H2-type" evidence="8">
    <location>
        <begin position="10"/>
        <end position="37"/>
    </location>
</feature>
<proteinExistence type="predicted"/>
<dbReference type="FunFam" id="3.30.160.60:FF:001498">
    <property type="entry name" value="Zinc finger protein 404"/>
    <property type="match status" value="1"/>
</dbReference>
<evidence type="ECO:0000313" key="9">
    <source>
        <dbReference type="EMBL" id="KFM76539.1"/>
    </source>
</evidence>
<evidence type="ECO:0000259" key="8">
    <source>
        <dbReference type="PROSITE" id="PS50157"/>
    </source>
</evidence>
<keyword evidence="3" id="KW-0677">Repeat</keyword>
<dbReference type="SMART" id="SM00355">
    <property type="entry name" value="ZnF_C2H2"/>
    <property type="match status" value="2"/>
</dbReference>
<evidence type="ECO:0000256" key="4">
    <source>
        <dbReference type="ARBA" id="ARBA00022771"/>
    </source>
</evidence>
<evidence type="ECO:0000256" key="2">
    <source>
        <dbReference type="ARBA" id="ARBA00022723"/>
    </source>
</evidence>
<keyword evidence="10" id="KW-1185">Reference proteome</keyword>
<organism evidence="9 10">
    <name type="scientific">Stegodyphus mimosarum</name>
    <name type="common">African social velvet spider</name>
    <dbReference type="NCBI Taxonomy" id="407821"/>
    <lineage>
        <taxon>Eukaryota</taxon>
        <taxon>Metazoa</taxon>
        <taxon>Ecdysozoa</taxon>
        <taxon>Arthropoda</taxon>
        <taxon>Chelicerata</taxon>
        <taxon>Arachnida</taxon>
        <taxon>Araneae</taxon>
        <taxon>Araneomorphae</taxon>
        <taxon>Entelegynae</taxon>
        <taxon>Eresoidea</taxon>
        <taxon>Eresidae</taxon>
        <taxon>Stegodyphus</taxon>
    </lineage>
</organism>
<keyword evidence="4 7" id="KW-0863">Zinc-finger</keyword>
<dbReference type="PANTHER" id="PTHR14196:SF15">
    <property type="entry name" value="OOCYTE ZINC FINGER PROTEIN XLCOF7.1-LIKE"/>
    <property type="match status" value="1"/>
</dbReference>
<dbReference type="InterPro" id="IPR036236">
    <property type="entry name" value="Znf_C2H2_sf"/>
</dbReference>
<dbReference type="GO" id="GO:0008270">
    <property type="term" value="F:zinc ion binding"/>
    <property type="evidence" value="ECO:0007669"/>
    <property type="project" value="UniProtKB-KW"/>
</dbReference>
<name>A0A087UGQ0_STEMI</name>
<dbReference type="PANTHER" id="PTHR14196">
    <property type="entry name" value="ODD-SKIPPED - RELATED"/>
    <property type="match status" value="1"/>
</dbReference>